<sequence length="66" mass="6942">MSDCPDLPFTCNGLSECCDRKHGNWLMGSHCKDTSGCGSSFYISCECTSYVKNPGALAGIIIAACA</sequence>
<protein>
    <submittedName>
        <fullName evidence="1">10354_t:CDS:1</fullName>
    </submittedName>
</protein>
<organism evidence="1 2">
    <name type="scientific">Ambispora gerdemannii</name>
    <dbReference type="NCBI Taxonomy" id="144530"/>
    <lineage>
        <taxon>Eukaryota</taxon>
        <taxon>Fungi</taxon>
        <taxon>Fungi incertae sedis</taxon>
        <taxon>Mucoromycota</taxon>
        <taxon>Glomeromycotina</taxon>
        <taxon>Glomeromycetes</taxon>
        <taxon>Archaeosporales</taxon>
        <taxon>Ambisporaceae</taxon>
        <taxon>Ambispora</taxon>
    </lineage>
</organism>
<evidence type="ECO:0000313" key="1">
    <source>
        <dbReference type="EMBL" id="CAG8658394.1"/>
    </source>
</evidence>
<comment type="caution">
    <text evidence="1">The sequence shown here is derived from an EMBL/GenBank/DDBJ whole genome shotgun (WGS) entry which is preliminary data.</text>
</comment>
<feature type="non-terminal residue" evidence="1">
    <location>
        <position position="66"/>
    </location>
</feature>
<reference evidence="1" key="1">
    <citation type="submission" date="2021-06" db="EMBL/GenBank/DDBJ databases">
        <authorList>
            <person name="Kallberg Y."/>
            <person name="Tangrot J."/>
            <person name="Rosling A."/>
        </authorList>
    </citation>
    <scope>NUCLEOTIDE SEQUENCE</scope>
    <source>
        <strain evidence="1">MT106</strain>
    </source>
</reference>
<accession>A0A9N9DZH9</accession>
<dbReference type="Proteomes" id="UP000789831">
    <property type="component" value="Unassembled WGS sequence"/>
</dbReference>
<keyword evidence="2" id="KW-1185">Reference proteome</keyword>
<dbReference type="AlphaFoldDB" id="A0A9N9DZH9"/>
<dbReference type="EMBL" id="CAJVPL010005463">
    <property type="protein sequence ID" value="CAG8658394.1"/>
    <property type="molecule type" value="Genomic_DNA"/>
</dbReference>
<evidence type="ECO:0000313" key="2">
    <source>
        <dbReference type="Proteomes" id="UP000789831"/>
    </source>
</evidence>
<dbReference type="OrthoDB" id="10294404at2759"/>
<proteinExistence type="predicted"/>
<name>A0A9N9DZH9_9GLOM</name>
<gene>
    <name evidence="1" type="ORF">AGERDE_LOCUS11696</name>
</gene>